<dbReference type="AlphaFoldDB" id="A0A7S4GJ58"/>
<keyword evidence="1" id="KW-0812">Transmembrane</keyword>
<protein>
    <submittedName>
        <fullName evidence="2">Uncharacterized protein</fullName>
    </submittedName>
</protein>
<proteinExistence type="predicted"/>
<dbReference type="EMBL" id="HBJA01145579">
    <property type="protein sequence ID" value="CAE0838648.1"/>
    <property type="molecule type" value="Transcribed_RNA"/>
</dbReference>
<sequence length="105" mass="11400">MMQQIREEKKKSTPVNTLKLKSHSRWGCTQLNTNTWCLMGICPSLPDAIVGKFGCLGMLAVSVVGIMYVLMLFLMVVRLGVEIVPLGMCTCASGLCFLLPATTGC</sequence>
<reference evidence="2" key="1">
    <citation type="submission" date="2021-01" db="EMBL/GenBank/DDBJ databases">
        <authorList>
            <person name="Corre E."/>
            <person name="Pelletier E."/>
            <person name="Niang G."/>
            <person name="Scheremetjew M."/>
            <person name="Finn R."/>
            <person name="Kale V."/>
            <person name="Holt S."/>
            <person name="Cochrane G."/>
            <person name="Meng A."/>
            <person name="Brown T."/>
            <person name="Cohen L."/>
        </authorList>
    </citation>
    <scope>NUCLEOTIDE SEQUENCE</scope>
    <source>
        <strain evidence="2">CCMP1594</strain>
    </source>
</reference>
<evidence type="ECO:0000313" key="2">
    <source>
        <dbReference type="EMBL" id="CAE0838648.1"/>
    </source>
</evidence>
<feature type="transmembrane region" description="Helical" evidence="1">
    <location>
        <begin position="83"/>
        <end position="101"/>
    </location>
</feature>
<organism evidence="2">
    <name type="scientific">Eutreptiella gymnastica</name>
    <dbReference type="NCBI Taxonomy" id="73025"/>
    <lineage>
        <taxon>Eukaryota</taxon>
        <taxon>Discoba</taxon>
        <taxon>Euglenozoa</taxon>
        <taxon>Euglenida</taxon>
        <taxon>Spirocuta</taxon>
        <taxon>Euglenophyceae</taxon>
        <taxon>Eutreptiales</taxon>
        <taxon>Eutreptiaceae</taxon>
        <taxon>Eutreptiella</taxon>
    </lineage>
</organism>
<keyword evidence="1" id="KW-1133">Transmembrane helix</keyword>
<gene>
    <name evidence="2" type="ORF">EGYM00163_LOCUS50020</name>
</gene>
<keyword evidence="1" id="KW-0472">Membrane</keyword>
<name>A0A7S4GJ58_9EUGL</name>
<evidence type="ECO:0000256" key="1">
    <source>
        <dbReference type="SAM" id="Phobius"/>
    </source>
</evidence>
<accession>A0A7S4GJ58</accession>
<feature type="transmembrane region" description="Helical" evidence="1">
    <location>
        <begin position="53"/>
        <end position="77"/>
    </location>
</feature>